<comment type="caution">
    <text evidence="1">The sequence shown here is derived from an EMBL/GenBank/DDBJ whole genome shotgun (WGS) entry which is preliminary data.</text>
</comment>
<dbReference type="Pfam" id="PF12771">
    <property type="entry name" value="SusD-like_2"/>
    <property type="match status" value="1"/>
</dbReference>
<dbReference type="SUPFAM" id="SSF48452">
    <property type="entry name" value="TPR-like"/>
    <property type="match status" value="1"/>
</dbReference>
<dbReference type="InterPro" id="IPR041662">
    <property type="entry name" value="SusD-like_2"/>
</dbReference>
<reference evidence="1 2" key="1">
    <citation type="submission" date="2018-11" db="EMBL/GenBank/DDBJ databases">
        <authorList>
            <person name="Zhou Z."/>
            <person name="Wang G."/>
        </authorList>
    </citation>
    <scope>NUCLEOTIDE SEQUENCE [LARGE SCALE GENOMIC DNA]</scope>
    <source>
        <strain evidence="1 2">KCTC52004</strain>
    </source>
</reference>
<evidence type="ECO:0000313" key="1">
    <source>
        <dbReference type="EMBL" id="RRB02405.1"/>
    </source>
</evidence>
<proteinExistence type="predicted"/>
<dbReference type="OrthoDB" id="843771at2"/>
<name>A0A3P1BMZ5_9BACT</name>
<accession>A0A3P1BMZ5</accession>
<evidence type="ECO:0000313" key="2">
    <source>
        <dbReference type="Proteomes" id="UP000271925"/>
    </source>
</evidence>
<dbReference type="EMBL" id="RQJO01000009">
    <property type="protein sequence ID" value="RRB02405.1"/>
    <property type="molecule type" value="Genomic_DNA"/>
</dbReference>
<dbReference type="Gene3D" id="1.25.40.390">
    <property type="match status" value="1"/>
</dbReference>
<dbReference type="Proteomes" id="UP000271925">
    <property type="component" value="Unassembled WGS sequence"/>
</dbReference>
<keyword evidence="1" id="KW-0449">Lipoprotein</keyword>
<organism evidence="1 2">
    <name type="scientific">Larkinella rosea</name>
    <dbReference type="NCBI Taxonomy" id="2025312"/>
    <lineage>
        <taxon>Bacteria</taxon>
        <taxon>Pseudomonadati</taxon>
        <taxon>Bacteroidota</taxon>
        <taxon>Cytophagia</taxon>
        <taxon>Cytophagales</taxon>
        <taxon>Spirosomataceae</taxon>
        <taxon>Larkinella</taxon>
    </lineage>
</organism>
<gene>
    <name evidence="1" type="ORF">EHT25_18230</name>
</gene>
<protein>
    <submittedName>
        <fullName evidence="1">SusD/RagB family nutrient-binding outer membrane lipoprotein</fullName>
    </submittedName>
</protein>
<dbReference type="InterPro" id="IPR011990">
    <property type="entry name" value="TPR-like_helical_dom_sf"/>
</dbReference>
<dbReference type="PROSITE" id="PS51257">
    <property type="entry name" value="PROKAR_LIPOPROTEIN"/>
    <property type="match status" value="1"/>
</dbReference>
<keyword evidence="2" id="KW-1185">Reference proteome</keyword>
<dbReference type="RefSeq" id="WP_124876567.1">
    <property type="nucleotide sequence ID" value="NZ_RQJO01000009.1"/>
</dbReference>
<dbReference type="AlphaFoldDB" id="A0A3P1BMZ5"/>
<sequence>MKNRLTWSFALMLVTGLFVTTSCKEDFANINTDPSVVTVPDPKYLFTYSLDNLESYKGNEWVWESLEQTLRFSQHLTTDPYELSTNINSRYSAYYTNVLPNLVEIRKQIDAKPDKDRYQKMRAATYVVAVYQGLHVTDLNGSMPYTKAIQGRYEENFRPEYDTQKTLYDTWLTELTASVATLTASLTEQESYGNADIFYHGDWTKWAKLANTLKLRIALRYEGQDKTKTQQIFKEVMENSAGPIVEDADQFAYIDPDYDPIGSNIDYRSARFATNSIITFLKGTNDPRLKIYFTPNDLTASALDTIKKYNLTLPSFIKTGDPLIRYQGGPADWTTNQAVAQYYKNTFNAGTNKYILMSAINRVFFAPRRNGATGTFHDYLVTSAETCFYIAEMITKGYGTGVNTKGTAEFWYNKGITSSLKTMNAIAVAALSTQGLTSAADQEIAAYIAQPKVKLDGTNNLERIYIQQYLNFMRLPTEAFTFVRRTGYPKNNSTYYPRDPFNELIPRRFWLDEPPLGTNNDNWKKAQSEQGFTLNDHTPQALSTQRLWFDKNSPAFGQGN</sequence>